<name>L7LAV4_9ACTN</name>
<feature type="region of interest" description="Disordered" evidence="3">
    <location>
        <begin position="1"/>
        <end position="120"/>
    </location>
</feature>
<dbReference type="Proteomes" id="UP000053405">
    <property type="component" value="Unassembled WGS sequence"/>
</dbReference>
<comment type="caution">
    <text evidence="5">The sequence shown here is derived from an EMBL/GenBank/DDBJ whole genome shotgun (WGS) entry which is preliminary data.</text>
</comment>
<evidence type="ECO:0000256" key="3">
    <source>
        <dbReference type="SAM" id="MobiDB-lite"/>
    </source>
</evidence>
<gene>
    <name evidence="5" type="ORF">GOHSU_27_00170</name>
</gene>
<evidence type="ECO:0000256" key="2">
    <source>
        <dbReference type="ARBA" id="ARBA00023136"/>
    </source>
</evidence>
<protein>
    <submittedName>
        <fullName evidence="5">Uncharacterized protein</fullName>
    </submittedName>
</protein>
<dbReference type="GO" id="GO:0016020">
    <property type="term" value="C:membrane"/>
    <property type="evidence" value="ECO:0007669"/>
    <property type="project" value="UniProtKB-SubCell"/>
</dbReference>
<evidence type="ECO:0000256" key="1">
    <source>
        <dbReference type="ARBA" id="ARBA00004370"/>
    </source>
</evidence>
<feature type="compositionally biased region" description="Acidic residues" evidence="3">
    <location>
        <begin position="32"/>
        <end position="43"/>
    </location>
</feature>
<keyword evidence="6" id="KW-1185">Reference proteome</keyword>
<proteinExistence type="predicted"/>
<dbReference type="STRING" id="1121927.GOHSU_27_00170"/>
<sequence>MVRPDHEDGAVLNPDEHSADQNDADQNGADQNDADQNDADQNDGVDQTRPAAVSVVKTSPLGRRGRRKSVRPPSAGAAGPDSPAGTDSSTDRDSGSDRGVAVDSGSPAAPEAPAGADAAADETLEVVISEADAVSYRDRRLAASRRRTAAEAAPARSTGSRSMRALAFAAGAVLLIAGLVGSILLSVGLVRLHNERDLRAEYTAFARQVVVQMTTLDAENADAMYELALEKTSGRAQQVFKENMKQVSEMIRQADAVTKTTVLTEAVSEATEKQGTVLMVIGWESRTKDGQQEPLYQTFRFLVGMTRINDELKATDLEFVW</sequence>
<feature type="compositionally biased region" description="Low complexity" evidence="3">
    <location>
        <begin position="97"/>
        <end position="118"/>
    </location>
</feature>
<dbReference type="PANTHER" id="PTHR37042:SF4">
    <property type="entry name" value="OUTER MEMBRANE PROTEIN RV1973"/>
    <property type="match status" value="1"/>
</dbReference>
<dbReference type="OrthoDB" id="4578858at2"/>
<accession>L7LAV4</accession>
<evidence type="ECO:0000256" key="4">
    <source>
        <dbReference type="SAM" id="Phobius"/>
    </source>
</evidence>
<dbReference type="EMBL" id="BANT01000027">
    <property type="protein sequence ID" value="GAC57881.1"/>
    <property type="molecule type" value="Genomic_DNA"/>
</dbReference>
<reference evidence="5 6" key="1">
    <citation type="submission" date="2012-12" db="EMBL/GenBank/DDBJ databases">
        <title>Whole genome shotgun sequence of Gordonia hirsuta NBRC 16056.</title>
        <authorList>
            <person name="Isaki-Nakamura S."/>
            <person name="Hosoyama A."/>
            <person name="Tsuchikane K."/>
            <person name="Katsumata H."/>
            <person name="Baba S."/>
            <person name="Yamazaki S."/>
            <person name="Fujita N."/>
        </authorList>
    </citation>
    <scope>NUCLEOTIDE SEQUENCE [LARGE SCALE GENOMIC DNA]</scope>
    <source>
        <strain evidence="5 6">NBRC 16056</strain>
    </source>
</reference>
<dbReference type="eggNOG" id="ENOG5033RPS">
    <property type="taxonomic scope" value="Bacteria"/>
</dbReference>
<feature type="compositionally biased region" description="Low complexity" evidence="3">
    <location>
        <begin position="72"/>
        <end position="88"/>
    </location>
</feature>
<dbReference type="AlphaFoldDB" id="L7LAV4"/>
<feature type="transmembrane region" description="Helical" evidence="4">
    <location>
        <begin position="165"/>
        <end position="190"/>
    </location>
</feature>
<comment type="subcellular location">
    <subcellularLocation>
        <location evidence="1">Membrane</location>
    </subcellularLocation>
</comment>
<dbReference type="PANTHER" id="PTHR37042">
    <property type="entry name" value="OUTER MEMBRANE PROTEIN RV1973"/>
    <property type="match status" value="1"/>
</dbReference>
<keyword evidence="2 4" id="KW-0472">Membrane</keyword>
<keyword evidence="4" id="KW-0812">Transmembrane</keyword>
<organism evidence="5 6">
    <name type="scientific">Gordonia hirsuta DSM 44140 = NBRC 16056</name>
    <dbReference type="NCBI Taxonomy" id="1121927"/>
    <lineage>
        <taxon>Bacteria</taxon>
        <taxon>Bacillati</taxon>
        <taxon>Actinomycetota</taxon>
        <taxon>Actinomycetes</taxon>
        <taxon>Mycobacteriales</taxon>
        <taxon>Gordoniaceae</taxon>
        <taxon>Gordonia</taxon>
    </lineage>
</organism>
<feature type="compositionally biased region" description="Basic and acidic residues" evidence="3">
    <location>
        <begin position="1"/>
        <end position="20"/>
    </location>
</feature>
<evidence type="ECO:0000313" key="5">
    <source>
        <dbReference type="EMBL" id="GAC57881.1"/>
    </source>
</evidence>
<dbReference type="RefSeq" id="WP_005940918.1">
    <property type="nucleotide sequence ID" value="NZ_ATVK01000014.1"/>
</dbReference>
<evidence type="ECO:0000313" key="6">
    <source>
        <dbReference type="Proteomes" id="UP000053405"/>
    </source>
</evidence>
<keyword evidence="4" id="KW-1133">Transmembrane helix</keyword>